<dbReference type="InterPro" id="IPR019775">
    <property type="entry name" value="WD40_repeat_CS"/>
</dbReference>
<dbReference type="OrthoDB" id="7318948at2759"/>
<dbReference type="Gene3D" id="2.130.10.10">
    <property type="entry name" value="YVTN repeat-like/Quinoprotein amine dehydrogenase"/>
    <property type="match status" value="1"/>
</dbReference>
<dbReference type="GO" id="GO:0008146">
    <property type="term" value="F:sulfotransferase activity"/>
    <property type="evidence" value="ECO:0007669"/>
    <property type="project" value="InterPro"/>
</dbReference>
<proteinExistence type="inferred from homology"/>
<accession>A0A2P6VQR7</accession>
<evidence type="ECO:0000256" key="7">
    <source>
        <dbReference type="SAM" id="MobiDB-lite"/>
    </source>
</evidence>
<feature type="region of interest" description="Disordered" evidence="7">
    <location>
        <begin position="498"/>
        <end position="547"/>
    </location>
</feature>
<feature type="repeat" description="WD" evidence="6">
    <location>
        <begin position="101"/>
        <end position="144"/>
    </location>
</feature>
<evidence type="ECO:0000256" key="2">
    <source>
        <dbReference type="ARBA" id="ARBA00022574"/>
    </source>
</evidence>
<dbReference type="PROSITE" id="PS50294">
    <property type="entry name" value="WD_REPEATS_REGION"/>
    <property type="match status" value="2"/>
</dbReference>
<dbReference type="InterPro" id="IPR036322">
    <property type="entry name" value="WD40_repeat_dom_sf"/>
</dbReference>
<keyword evidence="2 6" id="KW-0853">WD repeat</keyword>
<dbReference type="PROSITE" id="PS00678">
    <property type="entry name" value="WD_REPEATS_1"/>
    <property type="match status" value="1"/>
</dbReference>
<keyword evidence="5" id="KW-0804">Transcription</keyword>
<dbReference type="PROSITE" id="PS50082">
    <property type="entry name" value="WD_REPEATS_2"/>
    <property type="match status" value="2"/>
</dbReference>
<reference evidence="8 9" key="1">
    <citation type="journal article" date="2018" name="Plant J.">
        <title>Genome sequences of Chlorella sorokiniana UTEX 1602 and Micractinium conductrix SAG 241.80: implications to maltose excretion by a green alga.</title>
        <authorList>
            <person name="Arriola M.B."/>
            <person name="Velmurugan N."/>
            <person name="Zhang Y."/>
            <person name="Plunkett M.H."/>
            <person name="Hondzo H."/>
            <person name="Barney B.M."/>
        </authorList>
    </citation>
    <scope>NUCLEOTIDE SEQUENCE [LARGE SCALE GENOMIC DNA]</scope>
    <source>
        <strain evidence="8 9">SAG 241.80</strain>
    </source>
</reference>
<dbReference type="AlphaFoldDB" id="A0A2P6VQR7"/>
<dbReference type="SMART" id="SM00320">
    <property type="entry name" value="WD40"/>
    <property type="match status" value="3"/>
</dbReference>
<name>A0A2P6VQR7_9CHLO</name>
<evidence type="ECO:0000313" key="9">
    <source>
        <dbReference type="Proteomes" id="UP000239649"/>
    </source>
</evidence>
<dbReference type="Pfam" id="PF03567">
    <property type="entry name" value="Sulfotransfer_2"/>
    <property type="match status" value="1"/>
</dbReference>
<dbReference type="PANTHER" id="PTHR10253">
    <property type="entry name" value="POLYCOMB PROTEIN"/>
    <property type="match status" value="1"/>
</dbReference>
<sequence length="597" mass="66376">MEARQVFVDADPEEEYFVCAWSLDVDTGAPLLLLAGKNGVLLAVNSLTGSLDACFEGHGSCINDIAVHPTRPQFVATASKDQSLRMWNLRTRCCVLVFQGDGGHRNEVLTLSWKPGGGDCLLLSAGMDNHIKLWSLAEHEHTLAASDDWRPGRASFPAGHVTVPVFSTERVHWNYVDCVRGLGDHVLSKSVDNKVVIWRPDRSTKQHTRDGDVELLQELQLEDCANVWWLRFALDHWCTVLAVGTNTGRVLLYDPHVQQPHPKVRLRPQRFNGKGDQRPLVRQTAVSYDEGPLLSLAALAAHSGGAPDPLFPADWLERRLLGKASHPQVPACTLAVNHKYKIIYAKVPKAAGTTAMAYFTNCDDVRSEDHCLQFTNPYNATLMAHLHAHWADYFVFAFTRNVLTRTVSQYQYLSHLMDDECGVAWDSYCVDPYSLGDACQRSPECCHQPAQHHYLHAAPQANCLLTAGGGVAVDYIGRSEAFDEDFTELIRVLNARPGVPRLPERPPPQRRNYNQSPCSKGDGSSSGQQQQQQQQEQQGLRRGGGVQAAGASQRRLAWAVRNSTLNPCDKMELFRGPHAHCLRSIADFYADDVSMLM</sequence>
<dbReference type="EMBL" id="LHPF02000001">
    <property type="protein sequence ID" value="PSC76443.1"/>
    <property type="molecule type" value="Genomic_DNA"/>
</dbReference>
<dbReference type="InterPro" id="IPR015943">
    <property type="entry name" value="WD40/YVTN_repeat-like_dom_sf"/>
</dbReference>
<gene>
    <name evidence="8" type="primary">g259</name>
    <name evidence="8" type="ORF">C2E20_0259</name>
</gene>
<comment type="similarity">
    <text evidence="1">Belongs to the WD repeat ESC family.</text>
</comment>
<feature type="repeat" description="WD" evidence="6">
    <location>
        <begin position="55"/>
        <end position="91"/>
    </location>
</feature>
<evidence type="ECO:0000256" key="5">
    <source>
        <dbReference type="ARBA" id="ARBA00023163"/>
    </source>
</evidence>
<dbReference type="InterPro" id="IPR001680">
    <property type="entry name" value="WD40_rpt"/>
</dbReference>
<keyword evidence="3" id="KW-0677">Repeat</keyword>
<keyword evidence="9" id="KW-1185">Reference proteome</keyword>
<dbReference type="InterPro" id="IPR051243">
    <property type="entry name" value="PcG_WD-repeat"/>
</dbReference>
<dbReference type="GO" id="GO:0016020">
    <property type="term" value="C:membrane"/>
    <property type="evidence" value="ECO:0007669"/>
    <property type="project" value="InterPro"/>
</dbReference>
<comment type="caution">
    <text evidence="8">The sequence shown here is derived from an EMBL/GenBank/DDBJ whole genome shotgun (WGS) entry which is preliminary data.</text>
</comment>
<evidence type="ECO:0000256" key="1">
    <source>
        <dbReference type="ARBA" id="ARBA00008075"/>
    </source>
</evidence>
<protein>
    <submittedName>
        <fullName evidence="8">Polycomb group FIE2</fullName>
    </submittedName>
</protein>
<feature type="compositionally biased region" description="Low complexity" evidence="7">
    <location>
        <begin position="523"/>
        <end position="540"/>
    </location>
</feature>
<dbReference type="STRING" id="554055.A0A2P6VQR7"/>
<evidence type="ECO:0000256" key="4">
    <source>
        <dbReference type="ARBA" id="ARBA00023015"/>
    </source>
</evidence>
<evidence type="ECO:0000313" key="8">
    <source>
        <dbReference type="EMBL" id="PSC76443.1"/>
    </source>
</evidence>
<dbReference type="SUPFAM" id="SSF50978">
    <property type="entry name" value="WD40 repeat-like"/>
    <property type="match status" value="1"/>
</dbReference>
<evidence type="ECO:0000256" key="6">
    <source>
        <dbReference type="PROSITE-ProRule" id="PRU00221"/>
    </source>
</evidence>
<dbReference type="Pfam" id="PF00400">
    <property type="entry name" value="WD40"/>
    <property type="match status" value="2"/>
</dbReference>
<organism evidence="8 9">
    <name type="scientific">Micractinium conductrix</name>
    <dbReference type="NCBI Taxonomy" id="554055"/>
    <lineage>
        <taxon>Eukaryota</taxon>
        <taxon>Viridiplantae</taxon>
        <taxon>Chlorophyta</taxon>
        <taxon>core chlorophytes</taxon>
        <taxon>Trebouxiophyceae</taxon>
        <taxon>Chlorellales</taxon>
        <taxon>Chlorellaceae</taxon>
        <taxon>Chlorella clade</taxon>
        <taxon>Micractinium</taxon>
    </lineage>
</organism>
<keyword evidence="4" id="KW-0805">Transcription regulation</keyword>
<dbReference type="InterPro" id="IPR005331">
    <property type="entry name" value="Sulfotransferase"/>
</dbReference>
<dbReference type="Proteomes" id="UP000239649">
    <property type="component" value="Unassembled WGS sequence"/>
</dbReference>
<evidence type="ECO:0000256" key="3">
    <source>
        <dbReference type="ARBA" id="ARBA00022737"/>
    </source>
</evidence>